<accession>A0A3S4ZXU2</accession>
<keyword evidence="2" id="KW-1185">Reference proteome</keyword>
<proteinExistence type="predicted"/>
<name>A0A3S4ZXU2_9PLAT</name>
<reference evidence="1" key="1">
    <citation type="submission" date="2018-11" db="EMBL/GenBank/DDBJ databases">
        <authorList>
            <consortium name="Pathogen Informatics"/>
        </authorList>
    </citation>
    <scope>NUCLEOTIDE SEQUENCE</scope>
</reference>
<dbReference type="Proteomes" id="UP000784294">
    <property type="component" value="Unassembled WGS sequence"/>
</dbReference>
<comment type="caution">
    <text evidence="1">The sequence shown here is derived from an EMBL/GenBank/DDBJ whole genome shotgun (WGS) entry which is preliminary data.</text>
</comment>
<evidence type="ECO:0000313" key="1">
    <source>
        <dbReference type="EMBL" id="VEL06908.1"/>
    </source>
</evidence>
<dbReference type="AlphaFoldDB" id="A0A3S4ZXU2"/>
<evidence type="ECO:0000313" key="2">
    <source>
        <dbReference type="Proteomes" id="UP000784294"/>
    </source>
</evidence>
<protein>
    <submittedName>
        <fullName evidence="1">Uncharacterized protein</fullName>
    </submittedName>
</protein>
<sequence>MITSVSNLIPNSPLLSPGSSKIAEHHLLCRSGEQIRNRDHISYRGVTSKVCFDNSLISLSSLEGERRGQDDVATVEVENEREFEAGVEEEEENLGAIRHPRGLPTPAVLRWLANTQQAAAEAIQIAPTSTASGILPLLNDGATSSNNNCDDGCSLSTGMDAFIRASTTPVSSMPHAACRLGLDQPSTPYISHLSSTSNVTCSHANSEQIQATVLVQSKIKKQSKTRIMAGDSASSEAGNPTLVSSGLLSETVSEAIISDILLPTSSISNADTLRGGDTTPGASILPVATEEKSKQTTDQYREEPSIITTCKDGRLTTGPEHQHLNGLQQTKDPVDSSTLIIGPSPSTVRLINHRPGENLGIQIKPVFFETSRQLSGDVGMNTVGTLLAGGKM</sequence>
<organism evidence="1 2">
    <name type="scientific">Protopolystoma xenopodis</name>
    <dbReference type="NCBI Taxonomy" id="117903"/>
    <lineage>
        <taxon>Eukaryota</taxon>
        <taxon>Metazoa</taxon>
        <taxon>Spiralia</taxon>
        <taxon>Lophotrochozoa</taxon>
        <taxon>Platyhelminthes</taxon>
        <taxon>Monogenea</taxon>
        <taxon>Polyopisthocotylea</taxon>
        <taxon>Polystomatidea</taxon>
        <taxon>Polystomatidae</taxon>
        <taxon>Protopolystoma</taxon>
    </lineage>
</organism>
<dbReference type="EMBL" id="CAAALY010000620">
    <property type="protein sequence ID" value="VEL06908.1"/>
    <property type="molecule type" value="Genomic_DNA"/>
</dbReference>
<gene>
    <name evidence="1" type="ORF">PXEA_LOCUS348</name>
</gene>